<feature type="domain" description="tRNA/rRNA methyltransferase SpoU type" evidence="5">
    <location>
        <begin position="166"/>
        <end position="307"/>
    </location>
</feature>
<dbReference type="PANTHER" id="PTHR43191:SF2">
    <property type="entry name" value="RRNA METHYLTRANSFERASE 3, MITOCHONDRIAL"/>
    <property type="match status" value="1"/>
</dbReference>
<sequence length="831" mass="92397">MARSFTCGTRLIVASSLLATWSVPSANVPVEIDSKRNNAFKLLKKLGTRQGRRKLGRFVAEGETFLRLRPRTVFVRRSRWQEGSQFLAPSVLGSREAPAEAAATRPLTWGGGLPMDPGSAMADDTASVAVLRNELFDEISTQEKSQGVLCVFGLPEGPAPAIGQRVVVLDGVEDPNNLGVILRTLEAFNCRTLLVTKGTVDPFNAKVVRCSMGAAVRGAVHVREVAQPELASLLAEHRVFVTELREDALPSWSLGEHLTGQDAFVFGNEARGVSPEVAQLAQRRLCIPMSPSVDSLNVGISVGIVLHEAARPNAHSVSAASDGSAGKNRTRGGPFRLKTPQSEANAGGEAGFFGLFGLVRPVRRISTSLASRRRLFSKVTEMDRIKAEARTPSILSCSRRTDVPWAFLRQYLKAFREGFLYVRSPVTGDMDPVCLKPYDASTGRGVMCISWWSKNYCKWIEEFKKQDSILHSYPVHMFNFTVNSDDKVLEPGVFPPLQERLGQVTWLASTFGAHALNVRFDPIVHYRMKGQTAVRNNLGDFEEIVKHLGLLGLGAQWESTVCGCERRTLRRALGASGVRERFSQAAAHTDVGAVRNMLSAGVELVALSEEQQRAVLDQLLPLAHRYAVEMRCCCDDTLFGHRTPVEAKVEVRKVRRWGVGKDRSPRRMGVRRREMGELRQAIVRKKDFLCVKESRCLDARLADRLAKEKGLSITFPHQKDRGQREMCNCTASREIGQYELLGNQRPWGWPWGSTWSPWRAEKAINTMKYVLTRTFPVTVLDIPGPRCTLAKATCFCHIPEVTYLEAPVPQNFRPMTPVLRSPVWDHYQARG</sequence>
<dbReference type="Proteomes" id="UP001642484">
    <property type="component" value="Unassembled WGS sequence"/>
</dbReference>
<comment type="caution">
    <text evidence="6">The sequence shown here is derived from an EMBL/GenBank/DDBJ whole genome shotgun (WGS) entry which is preliminary data.</text>
</comment>
<accession>A0ABP0K144</accession>
<evidence type="ECO:0000256" key="2">
    <source>
        <dbReference type="ARBA" id="ARBA00022679"/>
    </source>
</evidence>
<name>A0ABP0K144_9DINO</name>
<protein>
    <recommendedName>
        <fullName evidence="5">tRNA/rRNA methyltransferase SpoU type domain-containing protein</fullName>
    </recommendedName>
</protein>
<keyword evidence="7" id="KW-1185">Reference proteome</keyword>
<dbReference type="InterPro" id="IPR051259">
    <property type="entry name" value="rRNA_Methyltransferase"/>
</dbReference>
<dbReference type="Pfam" id="PF08902">
    <property type="entry name" value="DUF1848"/>
    <property type="match status" value="1"/>
</dbReference>
<dbReference type="InterPro" id="IPR029028">
    <property type="entry name" value="Alpha/beta_knot_MTases"/>
</dbReference>
<organism evidence="6 7">
    <name type="scientific">Durusdinium trenchii</name>
    <dbReference type="NCBI Taxonomy" id="1381693"/>
    <lineage>
        <taxon>Eukaryota</taxon>
        <taxon>Sar</taxon>
        <taxon>Alveolata</taxon>
        <taxon>Dinophyceae</taxon>
        <taxon>Suessiales</taxon>
        <taxon>Symbiodiniaceae</taxon>
        <taxon>Durusdinium</taxon>
    </lineage>
</organism>
<feature type="signal peptide" evidence="4">
    <location>
        <begin position="1"/>
        <end position="26"/>
    </location>
</feature>
<dbReference type="PANTHER" id="PTHR43191">
    <property type="entry name" value="RRNA METHYLTRANSFERASE 3"/>
    <property type="match status" value="1"/>
</dbReference>
<dbReference type="EMBL" id="CAXAMN010007113">
    <property type="protein sequence ID" value="CAK9020474.1"/>
    <property type="molecule type" value="Genomic_DNA"/>
</dbReference>
<proteinExistence type="predicted"/>
<dbReference type="SUPFAM" id="SSF75217">
    <property type="entry name" value="alpha/beta knot"/>
    <property type="match status" value="1"/>
</dbReference>
<evidence type="ECO:0000256" key="3">
    <source>
        <dbReference type="SAM" id="MobiDB-lite"/>
    </source>
</evidence>
<dbReference type="InterPro" id="IPR029026">
    <property type="entry name" value="tRNA_m1G_MTases_N"/>
</dbReference>
<evidence type="ECO:0000313" key="6">
    <source>
        <dbReference type="EMBL" id="CAK9020474.1"/>
    </source>
</evidence>
<keyword evidence="2" id="KW-0808">Transferase</keyword>
<dbReference type="Gene3D" id="3.40.1280.10">
    <property type="match status" value="1"/>
</dbReference>
<dbReference type="InterPro" id="IPR001537">
    <property type="entry name" value="SpoU_MeTrfase"/>
</dbReference>
<dbReference type="Pfam" id="PF00588">
    <property type="entry name" value="SpoU_methylase"/>
    <property type="match status" value="1"/>
</dbReference>
<evidence type="ECO:0000256" key="1">
    <source>
        <dbReference type="ARBA" id="ARBA00022603"/>
    </source>
</evidence>
<keyword evidence="4" id="KW-0732">Signal</keyword>
<evidence type="ECO:0000259" key="5">
    <source>
        <dbReference type="Pfam" id="PF00588"/>
    </source>
</evidence>
<gene>
    <name evidence="6" type="ORF">CCMP2556_LOCUS14075</name>
</gene>
<dbReference type="CDD" id="cd18095">
    <property type="entry name" value="SpoU-like_rRNA-MTase"/>
    <property type="match status" value="1"/>
</dbReference>
<keyword evidence="1" id="KW-0489">Methyltransferase</keyword>
<evidence type="ECO:0000313" key="7">
    <source>
        <dbReference type="Proteomes" id="UP001642484"/>
    </source>
</evidence>
<reference evidence="6 7" key="1">
    <citation type="submission" date="2024-02" db="EMBL/GenBank/DDBJ databases">
        <authorList>
            <person name="Chen Y."/>
            <person name="Shah S."/>
            <person name="Dougan E. K."/>
            <person name="Thang M."/>
            <person name="Chan C."/>
        </authorList>
    </citation>
    <scope>NUCLEOTIDE SEQUENCE [LARGE SCALE GENOMIC DNA]</scope>
</reference>
<feature type="region of interest" description="Disordered" evidence="3">
    <location>
        <begin position="315"/>
        <end position="336"/>
    </location>
</feature>
<dbReference type="Gene3D" id="3.30.1330.30">
    <property type="match status" value="1"/>
</dbReference>
<feature type="chain" id="PRO_5045554643" description="tRNA/rRNA methyltransferase SpoU type domain-containing protein" evidence="4">
    <location>
        <begin position="27"/>
        <end position="831"/>
    </location>
</feature>
<evidence type="ECO:0000256" key="4">
    <source>
        <dbReference type="SAM" id="SignalP"/>
    </source>
</evidence>
<dbReference type="InterPro" id="IPR029064">
    <property type="entry name" value="Ribosomal_eL30-like_sf"/>
</dbReference>
<dbReference type="InterPro" id="IPR014998">
    <property type="entry name" value="DUF1848"/>
</dbReference>